<evidence type="ECO:0000313" key="7">
    <source>
        <dbReference type="EMBL" id="SDL54722.1"/>
    </source>
</evidence>
<dbReference type="PIRSF" id="PIRSF018267">
    <property type="entry name" value="VSR_endonuc"/>
    <property type="match status" value="1"/>
</dbReference>
<evidence type="ECO:0000256" key="2">
    <source>
        <dbReference type="ARBA" id="ARBA00022759"/>
    </source>
</evidence>
<dbReference type="AlphaFoldDB" id="A0A1G9KYE8"/>
<accession>A0A1G9KYE8</accession>
<reference evidence="8" key="1">
    <citation type="submission" date="2016-10" db="EMBL/GenBank/DDBJ databases">
        <authorList>
            <person name="Varghese N."/>
            <person name="Submissions S."/>
        </authorList>
    </citation>
    <scope>NUCLEOTIDE SEQUENCE [LARGE SCALE GENOMIC DNA]</scope>
    <source>
        <strain evidence="8">AAP</strain>
    </source>
</reference>
<keyword evidence="1 6" id="KW-0540">Nuclease</keyword>
<dbReference type="Pfam" id="PF03852">
    <property type="entry name" value="Vsr"/>
    <property type="match status" value="1"/>
</dbReference>
<dbReference type="SUPFAM" id="SSF52980">
    <property type="entry name" value="Restriction endonuclease-like"/>
    <property type="match status" value="1"/>
</dbReference>
<dbReference type="GO" id="GO:0004519">
    <property type="term" value="F:endonuclease activity"/>
    <property type="evidence" value="ECO:0007669"/>
    <property type="project" value="UniProtKB-KW"/>
</dbReference>
<keyword evidence="3 6" id="KW-0227">DNA damage</keyword>
<protein>
    <recommendedName>
        <fullName evidence="6">Very short patch repair endonuclease</fullName>
        <ecNumber evidence="6">3.1.-.-</ecNumber>
    </recommendedName>
</protein>
<dbReference type="GO" id="GO:0016787">
    <property type="term" value="F:hydrolase activity"/>
    <property type="evidence" value="ECO:0007669"/>
    <property type="project" value="UniProtKB-KW"/>
</dbReference>
<comment type="similarity">
    <text evidence="6">Belongs to the vsr family.</text>
</comment>
<dbReference type="EC" id="3.1.-.-" evidence="6"/>
<organism evidence="7 8">
    <name type="scientific">Franzmannia pantelleriensis</name>
    <dbReference type="NCBI Taxonomy" id="48727"/>
    <lineage>
        <taxon>Bacteria</taxon>
        <taxon>Pseudomonadati</taxon>
        <taxon>Pseudomonadota</taxon>
        <taxon>Gammaproteobacteria</taxon>
        <taxon>Oceanospirillales</taxon>
        <taxon>Halomonadaceae</taxon>
        <taxon>Franzmannia</taxon>
    </lineage>
</organism>
<evidence type="ECO:0000313" key="8">
    <source>
        <dbReference type="Proteomes" id="UP000199107"/>
    </source>
</evidence>
<keyword evidence="2 6" id="KW-0255">Endonuclease</keyword>
<dbReference type="InterPro" id="IPR011335">
    <property type="entry name" value="Restrct_endonuc-II-like"/>
</dbReference>
<dbReference type="CDD" id="cd00221">
    <property type="entry name" value="Vsr"/>
    <property type="match status" value="1"/>
</dbReference>
<evidence type="ECO:0000256" key="1">
    <source>
        <dbReference type="ARBA" id="ARBA00022722"/>
    </source>
</evidence>
<keyword evidence="5 6" id="KW-0234">DNA repair</keyword>
<dbReference type="InterPro" id="IPR004603">
    <property type="entry name" value="DNA_mismatch_endonuc_vsr"/>
</dbReference>
<dbReference type="RefSeq" id="WP_089657938.1">
    <property type="nucleotide sequence ID" value="NZ_FNGH01000005.1"/>
</dbReference>
<dbReference type="OrthoDB" id="9801520at2"/>
<comment type="function">
    <text evidence="6">May nick specific sequences that contain T:G mispairs resulting from m5C-deamination.</text>
</comment>
<proteinExistence type="inferred from homology"/>
<dbReference type="STRING" id="48727.SAMN05192555_10593"/>
<dbReference type="GO" id="GO:0006298">
    <property type="term" value="P:mismatch repair"/>
    <property type="evidence" value="ECO:0007669"/>
    <property type="project" value="UniProtKB-UniRule"/>
</dbReference>
<gene>
    <name evidence="7" type="ORF">SAMN05192555_10593</name>
</gene>
<evidence type="ECO:0000256" key="6">
    <source>
        <dbReference type="PIRNR" id="PIRNR018267"/>
    </source>
</evidence>
<sequence>MNDVVNCTTRSRMMRGIRGRDTKPELFLRRYLHSLGYRFRLHRQDLPGSPDLVLPRYRLALFVHGCFWHRHAGCFYTTIPKTRQAFWEEKFHGNVRRDNRAYIDLHHLGWRVLVVWECGFKHCREQLSDISELIQAVNLYQEWPSHPPRPRPA</sequence>
<dbReference type="EMBL" id="FNGH01000005">
    <property type="protein sequence ID" value="SDL54722.1"/>
    <property type="molecule type" value="Genomic_DNA"/>
</dbReference>
<evidence type="ECO:0000256" key="4">
    <source>
        <dbReference type="ARBA" id="ARBA00022801"/>
    </source>
</evidence>
<dbReference type="Gene3D" id="3.40.960.10">
    <property type="entry name" value="VSR Endonuclease"/>
    <property type="match status" value="1"/>
</dbReference>
<dbReference type="Proteomes" id="UP000199107">
    <property type="component" value="Unassembled WGS sequence"/>
</dbReference>
<evidence type="ECO:0000256" key="5">
    <source>
        <dbReference type="ARBA" id="ARBA00023204"/>
    </source>
</evidence>
<dbReference type="NCBIfam" id="TIGR00632">
    <property type="entry name" value="vsr"/>
    <property type="match status" value="1"/>
</dbReference>
<keyword evidence="8" id="KW-1185">Reference proteome</keyword>
<keyword evidence="4 6" id="KW-0378">Hydrolase</keyword>
<evidence type="ECO:0000256" key="3">
    <source>
        <dbReference type="ARBA" id="ARBA00022763"/>
    </source>
</evidence>
<name>A0A1G9KYE8_9GAMM</name>